<evidence type="ECO:0000256" key="6">
    <source>
        <dbReference type="ARBA" id="ARBA00023268"/>
    </source>
</evidence>
<evidence type="ECO:0000256" key="3">
    <source>
        <dbReference type="ARBA" id="ARBA00022741"/>
    </source>
</evidence>
<keyword evidence="1 10" id="KW-0808">Transferase</keyword>
<gene>
    <name evidence="10" type="ordered locus">Snas_4905</name>
</gene>
<reference evidence="10 11" key="1">
    <citation type="journal article" date="2009" name="Stand. Genomic Sci.">
        <title>Complete genome sequence of Stackebrandtia nassauensis type strain (LLR-40K-21).</title>
        <authorList>
            <person name="Munk C."/>
            <person name="Lapidus A."/>
            <person name="Copeland A."/>
            <person name="Jando M."/>
            <person name="Mayilraj S."/>
            <person name="Glavina Del Rio T."/>
            <person name="Nolan M."/>
            <person name="Chen F."/>
            <person name="Lucas S."/>
            <person name="Tice H."/>
            <person name="Cheng J.F."/>
            <person name="Han C."/>
            <person name="Detter J.C."/>
            <person name="Bruce D."/>
            <person name="Goodwin L."/>
            <person name="Chain P."/>
            <person name="Pitluck S."/>
            <person name="Goker M."/>
            <person name="Ovchinikova G."/>
            <person name="Pati A."/>
            <person name="Ivanova N."/>
            <person name="Mavromatis K."/>
            <person name="Chen A."/>
            <person name="Palaniappan K."/>
            <person name="Land M."/>
            <person name="Hauser L."/>
            <person name="Chang Y.J."/>
            <person name="Jeffries C.D."/>
            <person name="Bristow J."/>
            <person name="Eisen J.A."/>
            <person name="Markowitz V."/>
            <person name="Hugenholtz P."/>
            <person name="Kyrpides N.C."/>
            <person name="Klenk H.P."/>
        </authorList>
    </citation>
    <scope>NUCLEOTIDE SEQUENCE [LARGE SCALE GENOMIC DNA]</scope>
    <source>
        <strain evidence="11">DSM 44728 / CIP 108903 / NRRL B-16338 / NBRC 102104 / LLR-40K-21</strain>
    </source>
</reference>
<evidence type="ECO:0000313" key="11">
    <source>
        <dbReference type="Proteomes" id="UP000000844"/>
    </source>
</evidence>
<name>D3Q8V4_STANL</name>
<dbReference type="Gene3D" id="3.30.460.10">
    <property type="entry name" value="Beta Polymerase, domain 2"/>
    <property type="match status" value="2"/>
</dbReference>
<keyword evidence="2 10" id="KW-0548">Nucleotidyltransferase</keyword>
<evidence type="ECO:0000256" key="4">
    <source>
        <dbReference type="ARBA" id="ARBA00022840"/>
    </source>
</evidence>
<sequence>MRDLIARQLARLREADPEAVAASSANIELHRRLTAVLAASETLGDRLVASPGLWKALRPNNSDGDGSDASGPAGLRQALADGSPQQPAAAHGLSGSPRTPANGTAKTRPAPADDEPESSSSAGLRQSPADGASGSPAVGPADLEQVRTSADAAELRAAYCRALLRITADDLTGDGELARVTGELSDLADATLTGALRIAEAEVPGDTSLAVIAMGKTGARELNYVSDVDVLFVAEGDLDLAARRAARLMSICQQAAWEVDAGLRPEGRNGALVRTVDSYLAYYRRWAHTWEFQALLKARPVTGDLELAERWLAEVEPLIWSAVDKPNAVDDIRAMRRRVVATLPPGAAEYQIKLGSGGLRDIEFAVQLLQLVHGRGDAKLRVRSTLDGLRALTDGGYLARADGEALTDAYCFLRTVEHRLQLQKLRRTHRVPDDDDDTYWLARVLGFRDVEEFRTEWRKHAAAARKLHEKLFYRPLLDAVAEIPADGLRLAPSAARARLEVLGFADPDGALRHISALTSGISRTAAIQRTLLPVLLGEFARAPEPDRGLLSYRKVSEKLGGSPWYLRLLRDGGPIALRLARLLATSRYFTDLLTRDPAALRLLAEDNDLRPRDAEVLRGGMAAAAARHDSPEAAIAAVRAMRRRELLRIACADLLGHIEVGQVGVALSDLTDAVLHTALTIAKSTVDDDVRLALIGMGRLGGRENSYASDADVLFVFDGDTPERAAAAASVVETMRRLLSAPAHEPPLNVDVSLRPEGRQGPVTRSLSAYRRYYSRWSRVWEAQALLRARYCAGDPKVAAEFLAIADAERYPAAGLSAESLVELRRIKARVDTERLPRGADRPTHVKLGPGGLTDVEWSVQLLQLTHGHAVPALRTTSTLAALSAAETAGLVDAKDAVALRESWLAASGIRDALTLARGTASDQLPRHGPELAAMLAAMGPAGDGDAGEFVDEYLRQARRAHTAAEHIFFGQE</sequence>
<dbReference type="GO" id="GO:0016874">
    <property type="term" value="F:ligase activity"/>
    <property type="evidence" value="ECO:0007669"/>
    <property type="project" value="UniProtKB-KW"/>
</dbReference>
<dbReference type="GO" id="GO:0000820">
    <property type="term" value="P:regulation of glutamine family amino acid metabolic process"/>
    <property type="evidence" value="ECO:0007669"/>
    <property type="project" value="TreeGrafter"/>
</dbReference>
<dbReference type="OrthoDB" id="9759366at2"/>
<feature type="region of interest" description="Disordered" evidence="7">
    <location>
        <begin position="58"/>
        <end position="140"/>
    </location>
</feature>
<feature type="domain" description="Glutamate-ammonia ligase adenylyltransferase repeated" evidence="8">
    <location>
        <begin position="152"/>
        <end position="310"/>
    </location>
</feature>
<dbReference type="Pfam" id="PF08335">
    <property type="entry name" value="GlnD_UR_UTase"/>
    <property type="match status" value="2"/>
</dbReference>
<evidence type="ECO:0000256" key="7">
    <source>
        <dbReference type="SAM" id="MobiDB-lite"/>
    </source>
</evidence>
<dbReference type="InterPro" id="IPR023057">
    <property type="entry name" value="GlnE"/>
</dbReference>
<feature type="domain" description="PII-uridylyltransferase/Glutamine-synthetase adenylyltransferase" evidence="9">
    <location>
        <begin position="827"/>
        <end position="968"/>
    </location>
</feature>
<keyword evidence="6" id="KW-0511">Multifunctional enzyme</keyword>
<keyword evidence="4" id="KW-0067">ATP-binding</keyword>
<feature type="domain" description="PII-uridylyltransferase/Glutamine-synthetase adenylyltransferase" evidence="9">
    <location>
        <begin position="348"/>
        <end position="472"/>
    </location>
</feature>
<proteinExistence type="predicted"/>
<protein>
    <submittedName>
        <fullName evidence="10">(Glutamate--ammonia-ligase) adenylyltransferase</fullName>
        <ecNumber evidence="10">2.7.7.42</ecNumber>
    </submittedName>
</protein>
<dbReference type="InterPro" id="IPR043519">
    <property type="entry name" value="NT_sf"/>
</dbReference>
<dbReference type="Pfam" id="PF03710">
    <property type="entry name" value="GlnE"/>
    <property type="match status" value="2"/>
</dbReference>
<evidence type="ECO:0000256" key="1">
    <source>
        <dbReference type="ARBA" id="ARBA00022679"/>
    </source>
</evidence>
<dbReference type="InterPro" id="IPR005190">
    <property type="entry name" value="GlnE_rpt_dom"/>
</dbReference>
<dbReference type="eggNOG" id="COG1391">
    <property type="taxonomic scope" value="Bacteria"/>
</dbReference>
<dbReference type="HOGENOM" id="CLU_006233_1_0_11"/>
<evidence type="ECO:0000256" key="2">
    <source>
        <dbReference type="ARBA" id="ARBA00022695"/>
    </source>
</evidence>
<evidence type="ECO:0000256" key="5">
    <source>
        <dbReference type="ARBA" id="ARBA00022842"/>
    </source>
</evidence>
<accession>D3Q8V4</accession>
<dbReference type="CDD" id="cd05401">
    <property type="entry name" value="NT_GlnE_GlnD_like"/>
    <property type="match status" value="2"/>
</dbReference>
<dbReference type="GO" id="GO:0005524">
    <property type="term" value="F:ATP binding"/>
    <property type="evidence" value="ECO:0007669"/>
    <property type="project" value="UniProtKB-KW"/>
</dbReference>
<dbReference type="EC" id="2.7.7.42" evidence="10"/>
<keyword evidence="10" id="KW-0436">Ligase</keyword>
<keyword evidence="3" id="KW-0547">Nucleotide-binding</keyword>
<dbReference type="GO" id="GO:0008882">
    <property type="term" value="F:[glutamate-ammonia-ligase] adenylyltransferase activity"/>
    <property type="evidence" value="ECO:0007669"/>
    <property type="project" value="UniProtKB-EC"/>
</dbReference>
<dbReference type="Proteomes" id="UP000000844">
    <property type="component" value="Chromosome"/>
</dbReference>
<evidence type="ECO:0000313" key="10">
    <source>
        <dbReference type="EMBL" id="ADD44546.1"/>
    </source>
</evidence>
<dbReference type="SUPFAM" id="SSF81301">
    <property type="entry name" value="Nucleotidyltransferase"/>
    <property type="match status" value="2"/>
</dbReference>
<dbReference type="PANTHER" id="PTHR30621">
    <property type="entry name" value="GLUTAMINE SYNTHETASE ADENYLYLTRANSFERASE"/>
    <property type="match status" value="1"/>
</dbReference>
<dbReference type="AlphaFoldDB" id="D3Q8V4"/>
<evidence type="ECO:0000259" key="8">
    <source>
        <dbReference type="Pfam" id="PF03710"/>
    </source>
</evidence>
<dbReference type="PANTHER" id="PTHR30621:SF0">
    <property type="entry name" value="BIFUNCTIONAL GLUTAMINE SYNTHETASE ADENYLYLTRANSFERASE_ADENYLYL-REMOVING ENZYME"/>
    <property type="match status" value="1"/>
</dbReference>
<dbReference type="STRING" id="446470.Snas_4905"/>
<dbReference type="InterPro" id="IPR013546">
    <property type="entry name" value="PII_UdlTrfase/GS_AdlTrfase"/>
</dbReference>
<dbReference type="KEGG" id="sna:Snas_4905"/>
<feature type="domain" description="Glutamate-ammonia ligase adenylyltransferase repeated" evidence="8">
    <location>
        <begin position="578"/>
        <end position="804"/>
    </location>
</feature>
<dbReference type="SUPFAM" id="SSF81593">
    <property type="entry name" value="Nucleotidyltransferase substrate binding subunit/domain"/>
    <property type="match status" value="2"/>
</dbReference>
<dbReference type="GO" id="GO:0005829">
    <property type="term" value="C:cytosol"/>
    <property type="evidence" value="ECO:0007669"/>
    <property type="project" value="TreeGrafter"/>
</dbReference>
<keyword evidence="5" id="KW-0460">Magnesium</keyword>
<evidence type="ECO:0000259" key="9">
    <source>
        <dbReference type="Pfam" id="PF08335"/>
    </source>
</evidence>
<dbReference type="RefSeq" id="WP_013020117.1">
    <property type="nucleotide sequence ID" value="NC_013947.1"/>
</dbReference>
<dbReference type="NCBIfam" id="NF010707">
    <property type="entry name" value="PRK14109.1"/>
    <property type="match status" value="1"/>
</dbReference>
<keyword evidence="11" id="KW-1185">Reference proteome</keyword>
<dbReference type="EMBL" id="CP001778">
    <property type="protein sequence ID" value="ADD44546.1"/>
    <property type="molecule type" value="Genomic_DNA"/>
</dbReference>
<feature type="compositionally biased region" description="Polar residues" evidence="7">
    <location>
        <begin position="96"/>
        <end position="105"/>
    </location>
</feature>
<feature type="compositionally biased region" description="Low complexity" evidence="7">
    <location>
        <begin position="59"/>
        <end position="74"/>
    </location>
</feature>
<dbReference type="Gene3D" id="1.20.120.330">
    <property type="entry name" value="Nucleotidyltransferases domain 2"/>
    <property type="match status" value="2"/>
</dbReference>
<organism evidence="10 11">
    <name type="scientific">Stackebrandtia nassauensis (strain DSM 44728 / CIP 108903 / NRRL B-16338 / NBRC 102104 / LLR-40K-21)</name>
    <dbReference type="NCBI Taxonomy" id="446470"/>
    <lineage>
        <taxon>Bacteria</taxon>
        <taxon>Bacillati</taxon>
        <taxon>Actinomycetota</taxon>
        <taxon>Actinomycetes</taxon>
        <taxon>Glycomycetales</taxon>
        <taxon>Glycomycetaceae</taxon>
        <taxon>Stackebrandtia</taxon>
    </lineage>
</organism>